<keyword evidence="3" id="KW-1185">Reference proteome</keyword>
<evidence type="ECO:0000256" key="1">
    <source>
        <dbReference type="SAM" id="MobiDB-lite"/>
    </source>
</evidence>
<dbReference type="PANTHER" id="PTHR10775">
    <property type="entry name" value="OS08G0208400 PROTEIN"/>
    <property type="match status" value="1"/>
</dbReference>
<accession>A0ABR0P054</accession>
<dbReference type="InterPro" id="IPR004242">
    <property type="entry name" value="Transposase_21"/>
</dbReference>
<comment type="caution">
    <text evidence="2">The sequence shown here is derived from an EMBL/GenBank/DDBJ whole genome shotgun (WGS) entry which is preliminary data.</text>
</comment>
<evidence type="ECO:0000313" key="3">
    <source>
        <dbReference type="Proteomes" id="UP001358586"/>
    </source>
</evidence>
<proteinExistence type="predicted"/>
<dbReference type="PANTHER" id="PTHR10775:SF173">
    <property type="match status" value="1"/>
</dbReference>
<protein>
    <submittedName>
        <fullName evidence="2">Uncharacterized protein</fullName>
    </submittedName>
</protein>
<feature type="compositionally biased region" description="Acidic residues" evidence="1">
    <location>
        <begin position="198"/>
        <end position="209"/>
    </location>
</feature>
<feature type="region of interest" description="Disordered" evidence="1">
    <location>
        <begin position="181"/>
        <end position="209"/>
    </location>
</feature>
<sequence>MSSKIADSMRWHNDQRTDDGLLRHPTDSLAWKSFDCKFPSFASDPRNVRLGLAADSFNPFKIMTLLWTINDFPAYANLSCWSTKGRYACPCCAAQTCLKWLYNGKKFSYMGHRQWLDENYKFRFQKTLFDVTEEYKGAPEQTIGSKILFIDVTEEYRGAPEQTIGYKILFMLKDINFSYGKMNQPPNTQTRRRSRNESDDESDEEDDPNEADLWKKMSIFFELPYWEHNILRHNLDIMHIEKNVC</sequence>
<organism evidence="2 3">
    <name type="scientific">Gossypium arboreum</name>
    <name type="common">Tree cotton</name>
    <name type="synonym">Gossypium nanking</name>
    <dbReference type="NCBI Taxonomy" id="29729"/>
    <lineage>
        <taxon>Eukaryota</taxon>
        <taxon>Viridiplantae</taxon>
        <taxon>Streptophyta</taxon>
        <taxon>Embryophyta</taxon>
        <taxon>Tracheophyta</taxon>
        <taxon>Spermatophyta</taxon>
        <taxon>Magnoliopsida</taxon>
        <taxon>eudicotyledons</taxon>
        <taxon>Gunneridae</taxon>
        <taxon>Pentapetalae</taxon>
        <taxon>rosids</taxon>
        <taxon>malvids</taxon>
        <taxon>Malvales</taxon>
        <taxon>Malvaceae</taxon>
        <taxon>Malvoideae</taxon>
        <taxon>Gossypium</taxon>
    </lineage>
</organism>
<reference evidence="2 3" key="1">
    <citation type="submission" date="2023-03" db="EMBL/GenBank/DDBJ databases">
        <title>WGS of Gossypium arboreum.</title>
        <authorList>
            <person name="Yu D."/>
        </authorList>
    </citation>
    <scope>NUCLEOTIDE SEQUENCE [LARGE SCALE GENOMIC DNA]</scope>
    <source>
        <tissue evidence="2">Leaf</tissue>
    </source>
</reference>
<dbReference type="Pfam" id="PF02992">
    <property type="entry name" value="Transposase_21"/>
    <property type="match status" value="1"/>
</dbReference>
<dbReference type="EMBL" id="JARKNE010000008">
    <property type="protein sequence ID" value="KAK5811993.1"/>
    <property type="molecule type" value="Genomic_DNA"/>
</dbReference>
<evidence type="ECO:0000313" key="2">
    <source>
        <dbReference type="EMBL" id="KAK5811993.1"/>
    </source>
</evidence>
<gene>
    <name evidence="2" type="ORF">PVK06_027387</name>
</gene>
<dbReference type="Proteomes" id="UP001358586">
    <property type="component" value="Chromosome 8"/>
</dbReference>
<name>A0ABR0P054_GOSAR</name>